<proteinExistence type="predicted"/>
<dbReference type="RefSeq" id="WP_338617893.1">
    <property type="nucleotide sequence ID" value="NZ_AP028127.1"/>
</dbReference>
<evidence type="ECO:0000256" key="1">
    <source>
        <dbReference type="ARBA" id="ARBA00023125"/>
    </source>
</evidence>
<dbReference type="PANTHER" id="PTHR46558:SF11">
    <property type="entry name" value="HTH-TYPE TRANSCRIPTIONAL REGULATOR XRE"/>
    <property type="match status" value="1"/>
</dbReference>
<keyword evidence="1" id="KW-0238">DNA-binding</keyword>
<protein>
    <submittedName>
        <fullName evidence="3">Transcriptional regulator</fullName>
    </submittedName>
</protein>
<name>A0ABN6Z9N7_9FIRM</name>
<dbReference type="InterPro" id="IPR001387">
    <property type="entry name" value="Cro/C1-type_HTH"/>
</dbReference>
<evidence type="ECO:0000313" key="3">
    <source>
        <dbReference type="EMBL" id="BEH90473.1"/>
    </source>
</evidence>
<dbReference type="Proteomes" id="UP001432099">
    <property type="component" value="Chromosome"/>
</dbReference>
<gene>
    <name evidence="3" type="ORF">T23_05750</name>
</gene>
<dbReference type="SMART" id="SM00530">
    <property type="entry name" value="HTH_XRE"/>
    <property type="match status" value="1"/>
</dbReference>
<dbReference type="Gene3D" id="1.10.260.40">
    <property type="entry name" value="lambda repressor-like DNA-binding domains"/>
    <property type="match status" value="1"/>
</dbReference>
<dbReference type="CDD" id="cd00093">
    <property type="entry name" value="HTH_XRE"/>
    <property type="match status" value="1"/>
</dbReference>
<dbReference type="EMBL" id="AP028127">
    <property type="protein sequence ID" value="BEH90473.1"/>
    <property type="molecule type" value="Genomic_DNA"/>
</dbReference>
<dbReference type="PROSITE" id="PS50943">
    <property type="entry name" value="HTH_CROC1"/>
    <property type="match status" value="1"/>
</dbReference>
<dbReference type="SUPFAM" id="SSF47413">
    <property type="entry name" value="lambda repressor-like DNA-binding domains"/>
    <property type="match status" value="1"/>
</dbReference>
<evidence type="ECO:0000313" key="4">
    <source>
        <dbReference type="Proteomes" id="UP001432099"/>
    </source>
</evidence>
<sequence>MNVSEAIKGIRKKCLLSQTEFADHIGVSFSTVNRWENGKTAPNYQTLRRIKHFCDINDIVFNIDDLL</sequence>
<organism evidence="3 4">
    <name type="scientific">Turicibacter faecis</name>
    <dbReference type="NCBI Taxonomy" id="2963365"/>
    <lineage>
        <taxon>Bacteria</taxon>
        <taxon>Bacillati</taxon>
        <taxon>Bacillota</taxon>
        <taxon>Erysipelotrichia</taxon>
        <taxon>Erysipelotrichales</taxon>
        <taxon>Turicibacteraceae</taxon>
        <taxon>Turicibacter</taxon>
    </lineage>
</organism>
<feature type="domain" description="HTH cro/C1-type" evidence="2">
    <location>
        <begin position="7"/>
        <end position="66"/>
    </location>
</feature>
<dbReference type="Pfam" id="PF01381">
    <property type="entry name" value="HTH_3"/>
    <property type="match status" value="1"/>
</dbReference>
<accession>A0ABN6Z9N7</accession>
<keyword evidence="4" id="KW-1185">Reference proteome</keyword>
<dbReference type="PANTHER" id="PTHR46558">
    <property type="entry name" value="TRACRIPTIONAL REGULATORY PROTEIN-RELATED-RELATED"/>
    <property type="match status" value="1"/>
</dbReference>
<dbReference type="InterPro" id="IPR010982">
    <property type="entry name" value="Lambda_DNA-bd_dom_sf"/>
</dbReference>
<evidence type="ECO:0000259" key="2">
    <source>
        <dbReference type="PROSITE" id="PS50943"/>
    </source>
</evidence>
<reference evidence="3" key="1">
    <citation type="journal article" date="2024" name="Int. J. Syst. Evol. Microbiol.">
        <title>Turicibacter faecis sp. nov., isolated from faeces of heart failure mouse model.</title>
        <authorList>
            <person name="Imamura Y."/>
            <person name="Motooka D."/>
            <person name="Nakajima Y."/>
            <person name="Ito S."/>
            <person name="Kitakaze M."/>
            <person name="Iida T."/>
            <person name="Nakamura S."/>
        </authorList>
    </citation>
    <scope>NUCLEOTIDE SEQUENCE</scope>
    <source>
        <strain evidence="3">TC023</strain>
    </source>
</reference>